<evidence type="ECO:0000313" key="1">
    <source>
        <dbReference type="EMBL" id="MBS4213444.1"/>
    </source>
</evidence>
<gene>
    <name evidence="1" type="ORF">KHA99_13400</name>
</gene>
<keyword evidence="2" id="KW-1185">Reference proteome</keyword>
<accession>A0A942U9S1</accession>
<comment type="caution">
    <text evidence="1">The sequence shown here is derived from an EMBL/GenBank/DDBJ whole genome shotgun (WGS) entry which is preliminary data.</text>
</comment>
<dbReference type="EMBL" id="JAGYPF010000002">
    <property type="protein sequence ID" value="MBS4213444.1"/>
    <property type="molecule type" value="Genomic_DNA"/>
</dbReference>
<organism evidence="1 2">
    <name type="scientific">Neobacillus rhizophilus</name>
    <dbReference type="NCBI Taxonomy" id="2833579"/>
    <lineage>
        <taxon>Bacteria</taxon>
        <taxon>Bacillati</taxon>
        <taxon>Bacillota</taxon>
        <taxon>Bacilli</taxon>
        <taxon>Bacillales</taxon>
        <taxon>Bacillaceae</taxon>
        <taxon>Neobacillus</taxon>
    </lineage>
</organism>
<dbReference type="RefSeq" id="WP_213117933.1">
    <property type="nucleotide sequence ID" value="NZ_JAGYPF010000002.1"/>
</dbReference>
<dbReference type="Proteomes" id="UP000679749">
    <property type="component" value="Unassembled WGS sequence"/>
</dbReference>
<protein>
    <submittedName>
        <fullName evidence="1">Uncharacterized protein</fullName>
    </submittedName>
</protein>
<dbReference type="AlphaFoldDB" id="A0A942U9S1"/>
<evidence type="ECO:0000313" key="2">
    <source>
        <dbReference type="Proteomes" id="UP000679749"/>
    </source>
</evidence>
<reference evidence="1" key="1">
    <citation type="submission" date="2021-05" db="EMBL/GenBank/DDBJ databases">
        <title>Novel Bacillus species.</title>
        <authorList>
            <person name="Liu G."/>
        </authorList>
    </citation>
    <scope>NUCLEOTIDE SEQUENCE</scope>
    <source>
        <strain evidence="1">FJAT-49825</strain>
    </source>
</reference>
<sequence length="47" mass="5650">MPDTCFYCTNQFEEKHLHQVSFDSANQERHETLCDECYEEWLHGIKG</sequence>
<proteinExistence type="predicted"/>
<name>A0A942U9S1_9BACI</name>